<comment type="caution">
    <text evidence="2">The sequence shown here is derived from an EMBL/GenBank/DDBJ whole genome shotgun (WGS) entry which is preliminary data.</text>
</comment>
<protein>
    <recommendedName>
        <fullName evidence="1">Arm DNA-binding domain-containing protein</fullName>
    </recommendedName>
</protein>
<dbReference type="EMBL" id="JACHCC010000008">
    <property type="protein sequence ID" value="MBB6501082.1"/>
    <property type="molecule type" value="Genomic_DNA"/>
</dbReference>
<evidence type="ECO:0000259" key="1">
    <source>
        <dbReference type="Pfam" id="PF17293"/>
    </source>
</evidence>
<organism evidence="2 3">
    <name type="scientific">Pedobacter cryoconitis</name>
    <dbReference type="NCBI Taxonomy" id="188932"/>
    <lineage>
        <taxon>Bacteria</taxon>
        <taxon>Pseudomonadati</taxon>
        <taxon>Bacteroidota</taxon>
        <taxon>Sphingobacteriia</taxon>
        <taxon>Sphingobacteriales</taxon>
        <taxon>Sphingobacteriaceae</taxon>
        <taxon>Pedobacter</taxon>
    </lineage>
</organism>
<accession>A0A7X0J662</accession>
<dbReference type="Proteomes" id="UP000521017">
    <property type="component" value="Unassembled WGS sequence"/>
</dbReference>
<proteinExistence type="predicted"/>
<dbReference type="AlphaFoldDB" id="A0A7X0J662"/>
<evidence type="ECO:0000313" key="3">
    <source>
        <dbReference type="Proteomes" id="UP000521017"/>
    </source>
</evidence>
<sequence>MKKHCKLSILFWLWKAKAAKDGKAPIYARLTIDNENVEMSTGRKVLPEFWDNNSKTVKEKGVEGKKTNSHLRDMTVDSERLYTVLQSRYDQIDPGLLKMLYKNPFDQKLKLQWKKKFYPR</sequence>
<dbReference type="Pfam" id="PF17293">
    <property type="entry name" value="Arm-DNA-bind_5"/>
    <property type="match status" value="1"/>
</dbReference>
<reference evidence="2 3" key="1">
    <citation type="submission" date="2020-08" db="EMBL/GenBank/DDBJ databases">
        <title>Genomic Encyclopedia of Type Strains, Phase IV (KMG-V): Genome sequencing to study the core and pangenomes of soil and plant-associated prokaryotes.</title>
        <authorList>
            <person name="Whitman W."/>
        </authorList>
    </citation>
    <scope>NUCLEOTIDE SEQUENCE [LARGE SCALE GENOMIC DNA]</scope>
    <source>
        <strain evidence="2 3">M2T3</strain>
    </source>
</reference>
<evidence type="ECO:0000313" key="2">
    <source>
        <dbReference type="EMBL" id="MBB6501082.1"/>
    </source>
</evidence>
<dbReference type="RefSeq" id="WP_184626474.1">
    <property type="nucleotide sequence ID" value="NZ_JACHCC010000008.1"/>
</dbReference>
<feature type="domain" description="Arm DNA-binding" evidence="1">
    <location>
        <begin position="12"/>
        <end position="94"/>
    </location>
</feature>
<name>A0A7X0J662_9SPHI</name>
<dbReference type="InterPro" id="IPR035386">
    <property type="entry name" value="Arm-DNA-bind_5"/>
</dbReference>
<gene>
    <name evidence="2" type="ORF">HDF25_003245</name>
</gene>